<sequence length="345" mass="39600">MKIKKSIVVVLIMMGLVMGTFSTAQSKVSINVTEDQYVLPVAELASTKTNPEIIHMSNDLIAIDLIPNRGRILSNFMLTDKQQSYLYQKFVPDPMVLPGSLHTVEFGGYYFSLPWNTRDRQPFDLQFEILNSTDDLGEIFLSGKDMFQKTLTEVWVRMKKASPVVEIETKITNTSKKTPKDLEFRDFTVFYIHDNKNSNEKIILPVDKIKLIESKNDWAGLKESLFGWPESFSQWKMINDYLVFQSASQLSTNIAGIYYPETKNVFVKSWKPEEFFNGAEIWSWGKNYSNEPGAAPYIVYSNTTQFTLQPLESKSFMIYFTVMSDIAEQDITLEALLNKVSQLLP</sequence>
<evidence type="ECO:0000313" key="1">
    <source>
        <dbReference type="EMBL" id="OQA56833.1"/>
    </source>
</evidence>
<proteinExistence type="predicted"/>
<comment type="caution">
    <text evidence="1">The sequence shown here is derived from an EMBL/GenBank/DDBJ whole genome shotgun (WGS) entry which is preliminary data.</text>
</comment>
<accession>A0A1V5SRG1</accession>
<organism evidence="1">
    <name type="scientific">Candidatus Atribacter allofermentans</name>
    <dbReference type="NCBI Taxonomy" id="1852833"/>
    <lineage>
        <taxon>Bacteria</taxon>
        <taxon>Pseudomonadati</taxon>
        <taxon>Atribacterota</taxon>
        <taxon>Atribacteria</taxon>
        <taxon>Atribacterales</taxon>
        <taxon>Atribacteraceae</taxon>
        <taxon>Atribacter</taxon>
    </lineage>
</organism>
<protein>
    <submittedName>
        <fullName evidence="1">Uncharacterized protein</fullName>
    </submittedName>
</protein>
<gene>
    <name evidence="1" type="ORF">BWY41_01441</name>
</gene>
<dbReference type="Proteomes" id="UP000485569">
    <property type="component" value="Unassembled WGS sequence"/>
</dbReference>
<dbReference type="EMBL" id="MWBQ01000108">
    <property type="protein sequence ID" value="OQA56833.1"/>
    <property type="molecule type" value="Genomic_DNA"/>
</dbReference>
<name>A0A1V5SRG1_9BACT</name>
<dbReference type="AlphaFoldDB" id="A0A1V5SRG1"/>
<reference evidence="1" key="1">
    <citation type="submission" date="2017-02" db="EMBL/GenBank/DDBJ databases">
        <title>Delving into the versatile metabolic prowess of the omnipresent phylum Bacteroidetes.</title>
        <authorList>
            <person name="Nobu M.K."/>
            <person name="Mei R."/>
            <person name="Narihiro T."/>
            <person name="Kuroda K."/>
            <person name="Liu W.-T."/>
        </authorList>
    </citation>
    <scope>NUCLEOTIDE SEQUENCE</scope>
    <source>
        <strain evidence="1">ADurb.Bin276</strain>
    </source>
</reference>